<dbReference type="GO" id="GO:0050772">
    <property type="term" value="P:positive regulation of axonogenesis"/>
    <property type="evidence" value="ECO:0007669"/>
    <property type="project" value="TreeGrafter"/>
</dbReference>
<reference evidence="16" key="1">
    <citation type="journal article" date="2004" name="Nature">
        <title>Genome duplication in the teleost fish Tetraodon nigroviridis reveals the early vertebrate proto-karyotype.</title>
        <authorList>
            <person name="Jaillon O."/>
            <person name="Aury J.-M."/>
            <person name="Brunet F."/>
            <person name="Petit J.-L."/>
            <person name="Stange-Thomann N."/>
            <person name="Mauceli E."/>
            <person name="Bouneau L."/>
            <person name="Fischer C."/>
            <person name="Ozouf-Costaz C."/>
            <person name="Bernot A."/>
            <person name="Nicaud S."/>
            <person name="Jaffe D."/>
            <person name="Fisher S."/>
            <person name="Lutfalla G."/>
            <person name="Dossat C."/>
            <person name="Segurens B."/>
            <person name="Dasilva C."/>
            <person name="Salanoubat M."/>
            <person name="Levy M."/>
            <person name="Boudet N."/>
            <person name="Castellano S."/>
            <person name="Anthouard V."/>
            <person name="Jubin C."/>
            <person name="Castelli V."/>
            <person name="Katinka M."/>
            <person name="Vacherie B."/>
            <person name="Biemont C."/>
            <person name="Skalli Z."/>
            <person name="Cattolico L."/>
            <person name="Poulain J."/>
            <person name="De Berardinis V."/>
            <person name="Cruaud C."/>
            <person name="Duprat S."/>
            <person name="Brottier P."/>
            <person name="Coutanceau J.-P."/>
            <person name="Gouzy J."/>
            <person name="Parra G."/>
            <person name="Lardier G."/>
            <person name="Chapple C."/>
            <person name="McKernan K.J."/>
            <person name="McEwan P."/>
            <person name="Bosak S."/>
            <person name="Kellis M."/>
            <person name="Volff J.-N."/>
            <person name="Guigo R."/>
            <person name="Zody M.C."/>
            <person name="Mesirov J."/>
            <person name="Lindblad-Toh K."/>
            <person name="Birren B."/>
            <person name="Nusbaum C."/>
            <person name="Kahn D."/>
            <person name="Robinson-Rechavi M."/>
            <person name="Laudet V."/>
            <person name="Schachter V."/>
            <person name="Quetier F."/>
            <person name="Saurin W."/>
            <person name="Scarpelli C."/>
            <person name="Wincker P."/>
            <person name="Lander E.S."/>
            <person name="Weissenbach J."/>
            <person name="Roest Crollius H."/>
        </authorList>
    </citation>
    <scope>NUCLEOTIDE SEQUENCE [LARGE SCALE GENOMIC DNA]</scope>
</reference>
<keyword evidence="7" id="KW-0677">Repeat</keyword>
<dbReference type="GO" id="GO:0002116">
    <property type="term" value="C:semaphorin receptor complex"/>
    <property type="evidence" value="ECO:0007669"/>
    <property type="project" value="TreeGrafter"/>
</dbReference>
<dbReference type="GO" id="GO:0008360">
    <property type="term" value="P:regulation of cell shape"/>
    <property type="evidence" value="ECO:0007669"/>
    <property type="project" value="TreeGrafter"/>
</dbReference>
<dbReference type="Pfam" id="PF01437">
    <property type="entry name" value="PSI"/>
    <property type="match status" value="1"/>
</dbReference>
<keyword evidence="11" id="KW-0675">Receptor</keyword>
<dbReference type="GO" id="GO:0007411">
    <property type="term" value="P:axon guidance"/>
    <property type="evidence" value="ECO:0007669"/>
    <property type="project" value="UniProtKB-ARBA"/>
</dbReference>
<dbReference type="GeneTree" id="ENSGT01050000244850"/>
<feature type="domain" description="Sema" evidence="14">
    <location>
        <begin position="1"/>
        <end position="96"/>
    </location>
</feature>
<evidence type="ECO:0000256" key="10">
    <source>
        <dbReference type="ARBA" id="ARBA00023157"/>
    </source>
</evidence>
<dbReference type="InterPro" id="IPR041362">
    <property type="entry name" value="TIG2_plexin"/>
</dbReference>
<keyword evidence="4" id="KW-0597">Phosphoprotein</keyword>
<dbReference type="SUPFAM" id="SSF81296">
    <property type="entry name" value="E set domains"/>
    <property type="match status" value="1"/>
</dbReference>
<dbReference type="AlphaFoldDB" id="H3CGU4"/>
<dbReference type="Pfam" id="PF18020">
    <property type="entry name" value="TIG_2"/>
    <property type="match status" value="1"/>
</dbReference>
<dbReference type="InParanoid" id="H3CGU4"/>
<keyword evidence="8" id="KW-1133">Transmembrane helix</keyword>
<dbReference type="Pfam" id="PF17960">
    <property type="entry name" value="TIG_plexin"/>
    <property type="match status" value="1"/>
</dbReference>
<dbReference type="InterPro" id="IPR001627">
    <property type="entry name" value="Semap_dom"/>
</dbReference>
<keyword evidence="12" id="KW-0325">Glycoprotein</keyword>
<dbReference type="InterPro" id="IPR041019">
    <property type="entry name" value="TIG1_plexin"/>
</dbReference>
<proteinExistence type="inferred from homology"/>
<protein>
    <recommendedName>
        <fullName evidence="14">Sema domain-containing protein</fullName>
    </recommendedName>
</protein>
<dbReference type="InterPro" id="IPR014756">
    <property type="entry name" value="Ig_E-set"/>
</dbReference>
<evidence type="ECO:0000256" key="8">
    <source>
        <dbReference type="ARBA" id="ARBA00022989"/>
    </source>
</evidence>
<sequence>PIASAVPLQATPTFNSSIQLTAVTTATEAEHTIAFLGDREGHLHKLTRGFSGNTATCWATFATADELPSFRCVVFKTNSQQHLYVLSNSRLSKVPVSSCEGQTDCQSCLAVRDPYCGWCVLEGRCSRKHLCRRHSQPNHWLWSFEPTSGCVAVQSLQPARQSRDQQTQVTLSVGRLPALAEAESLSCVFGLLPPGPAIVMGTSITCQSPVPELLQPMQAGSDHMALPVSLVFGHVTIATSSMTFYDCAAFRCLACVGSAWGCNWCPLDQLCTHNLSCPSQHIILSQRVRQDSPGPTSCPLVFGLQSSALVPLGVSTSLVLRGRNLDVYTKDEAQYECVVEMEGVQHRLAAAVEKSHDNTDTFTCSPHTGFALSQLQYSVPVYLRRGERRIDASPGLRIQLYDCSAGQSDCSQCRAVPAEYGCVWCPGSPSPSCVYNQSCSSTPEDSCPPPQITQVQPVSGPLEGGVLVTITGSNLGMRYQDVVGGITVAGIWCPPFRPKGTRSPPGLSAALSVVCELQPSGKQREGPVQVRVGAAPPGRSLQVFTYQDPQLLGLVPDKGPVSGGTRLTIRGRQLLTG</sequence>
<comment type="subcellular location">
    <subcellularLocation>
        <location evidence="1">Cell membrane</location>
        <topology evidence="1">Single-pass type I membrane protein</topology>
    </subcellularLocation>
</comment>
<evidence type="ECO:0000256" key="13">
    <source>
        <dbReference type="PROSITE-ProRule" id="PRU00352"/>
    </source>
</evidence>
<dbReference type="OMA" id="NIMCEEM"/>
<dbReference type="InterPro" id="IPR031148">
    <property type="entry name" value="Plexin"/>
</dbReference>
<keyword evidence="5" id="KW-0812">Transmembrane</keyword>
<dbReference type="Gene3D" id="2.130.10.10">
    <property type="entry name" value="YVTN repeat-like/Quinoprotein amine dehydrogenase"/>
    <property type="match status" value="1"/>
</dbReference>
<dbReference type="SUPFAM" id="SSF101912">
    <property type="entry name" value="Sema domain"/>
    <property type="match status" value="1"/>
</dbReference>
<evidence type="ECO:0000259" key="14">
    <source>
        <dbReference type="PROSITE" id="PS51004"/>
    </source>
</evidence>
<organism evidence="15 16">
    <name type="scientific">Tetraodon nigroviridis</name>
    <name type="common">Spotted green pufferfish</name>
    <name type="synonym">Chelonodon nigroviridis</name>
    <dbReference type="NCBI Taxonomy" id="99883"/>
    <lineage>
        <taxon>Eukaryota</taxon>
        <taxon>Metazoa</taxon>
        <taxon>Chordata</taxon>
        <taxon>Craniata</taxon>
        <taxon>Vertebrata</taxon>
        <taxon>Euteleostomi</taxon>
        <taxon>Actinopterygii</taxon>
        <taxon>Neopterygii</taxon>
        <taxon>Teleostei</taxon>
        <taxon>Neoteleostei</taxon>
        <taxon>Acanthomorphata</taxon>
        <taxon>Eupercaria</taxon>
        <taxon>Tetraodontiformes</taxon>
        <taxon>Tetradontoidea</taxon>
        <taxon>Tetraodontidae</taxon>
        <taxon>Tetraodon</taxon>
    </lineage>
</organism>
<keyword evidence="3" id="KW-1003">Cell membrane</keyword>
<dbReference type="PROSITE" id="PS51004">
    <property type="entry name" value="SEMA"/>
    <property type="match status" value="1"/>
</dbReference>
<evidence type="ECO:0000256" key="1">
    <source>
        <dbReference type="ARBA" id="ARBA00004251"/>
    </source>
</evidence>
<dbReference type="Ensembl" id="ENSTNIT00000007631.1">
    <property type="protein sequence ID" value="ENSTNIP00000007472.1"/>
    <property type="gene ID" value="ENSTNIG00000004812.1"/>
</dbReference>
<dbReference type="InterPro" id="IPR002909">
    <property type="entry name" value="IPT_dom"/>
</dbReference>
<evidence type="ECO:0000256" key="3">
    <source>
        <dbReference type="ARBA" id="ARBA00022475"/>
    </source>
</evidence>
<dbReference type="InterPro" id="IPR013783">
    <property type="entry name" value="Ig-like_fold"/>
</dbReference>
<dbReference type="PANTHER" id="PTHR22625:SF69">
    <property type="entry name" value="PLEXIN-B3"/>
    <property type="match status" value="1"/>
</dbReference>
<keyword evidence="6" id="KW-0732">Signal</keyword>
<dbReference type="SMART" id="SM00423">
    <property type="entry name" value="PSI"/>
    <property type="match status" value="3"/>
</dbReference>
<dbReference type="Pfam" id="PF01833">
    <property type="entry name" value="TIG"/>
    <property type="match status" value="1"/>
</dbReference>
<dbReference type="InterPro" id="IPR057533">
    <property type="entry name" value="PSI_Plexin-B"/>
</dbReference>
<evidence type="ECO:0000256" key="9">
    <source>
        <dbReference type="ARBA" id="ARBA00023136"/>
    </source>
</evidence>
<evidence type="ECO:0000256" key="12">
    <source>
        <dbReference type="ARBA" id="ARBA00023180"/>
    </source>
</evidence>
<dbReference type="InterPro" id="IPR015943">
    <property type="entry name" value="WD40/YVTN_repeat-like_dom_sf"/>
</dbReference>
<dbReference type="Proteomes" id="UP000007303">
    <property type="component" value="Unassembled WGS sequence"/>
</dbReference>
<dbReference type="Pfam" id="PF24317">
    <property type="entry name" value="PSI_Plexin-B"/>
    <property type="match status" value="1"/>
</dbReference>
<dbReference type="SMART" id="SM00429">
    <property type="entry name" value="IPT"/>
    <property type="match status" value="1"/>
</dbReference>
<dbReference type="FunFam" id="2.60.40.10:FF:000131">
    <property type="entry name" value="Plexin A2"/>
    <property type="match status" value="1"/>
</dbReference>
<evidence type="ECO:0000313" key="15">
    <source>
        <dbReference type="Ensembl" id="ENSTNIP00000007472.1"/>
    </source>
</evidence>
<evidence type="ECO:0000256" key="6">
    <source>
        <dbReference type="ARBA" id="ARBA00022729"/>
    </source>
</evidence>
<dbReference type="SUPFAM" id="SSF103575">
    <property type="entry name" value="Plexin repeat"/>
    <property type="match status" value="1"/>
</dbReference>
<reference evidence="15" key="2">
    <citation type="submission" date="2025-08" db="UniProtKB">
        <authorList>
            <consortium name="Ensembl"/>
        </authorList>
    </citation>
    <scope>IDENTIFICATION</scope>
</reference>
<evidence type="ECO:0000256" key="7">
    <source>
        <dbReference type="ARBA" id="ARBA00022737"/>
    </source>
</evidence>
<evidence type="ECO:0000256" key="5">
    <source>
        <dbReference type="ARBA" id="ARBA00022692"/>
    </source>
</evidence>
<evidence type="ECO:0000256" key="2">
    <source>
        <dbReference type="ARBA" id="ARBA00010297"/>
    </source>
</evidence>
<dbReference type="InterPro" id="IPR036352">
    <property type="entry name" value="Semap_dom_sf"/>
</dbReference>
<dbReference type="Gene3D" id="2.60.40.10">
    <property type="entry name" value="Immunoglobulins"/>
    <property type="match status" value="3"/>
</dbReference>
<dbReference type="InterPro" id="IPR002165">
    <property type="entry name" value="Plexin_repeat"/>
</dbReference>
<comment type="similarity">
    <text evidence="2">Belongs to the plexin family.</text>
</comment>
<keyword evidence="16" id="KW-1185">Reference proteome</keyword>
<dbReference type="GO" id="GO:0007162">
    <property type="term" value="P:negative regulation of cell adhesion"/>
    <property type="evidence" value="ECO:0007669"/>
    <property type="project" value="TreeGrafter"/>
</dbReference>
<keyword evidence="10" id="KW-1015">Disulfide bond</keyword>
<evidence type="ECO:0000256" key="11">
    <source>
        <dbReference type="ARBA" id="ARBA00023170"/>
    </source>
</evidence>
<dbReference type="InterPro" id="IPR016201">
    <property type="entry name" value="PSI"/>
</dbReference>
<keyword evidence="9" id="KW-0472">Membrane</keyword>
<dbReference type="Pfam" id="PF24479">
    <property type="entry name" value="PSI_PlexinA-B"/>
    <property type="match status" value="1"/>
</dbReference>
<evidence type="ECO:0000313" key="16">
    <source>
        <dbReference type="Proteomes" id="UP000007303"/>
    </source>
</evidence>
<reference evidence="15" key="3">
    <citation type="submission" date="2025-09" db="UniProtKB">
        <authorList>
            <consortium name="Ensembl"/>
        </authorList>
    </citation>
    <scope>IDENTIFICATION</scope>
</reference>
<evidence type="ECO:0000256" key="4">
    <source>
        <dbReference type="ARBA" id="ARBA00022553"/>
    </source>
</evidence>
<name>H3CGU4_TETNG</name>
<dbReference type="STRING" id="99883.ENSTNIP00000007472"/>
<comment type="caution">
    <text evidence="13">Lacks conserved residue(s) required for the propagation of feature annotation.</text>
</comment>
<dbReference type="PANTHER" id="PTHR22625">
    <property type="entry name" value="PLEXIN"/>
    <property type="match status" value="1"/>
</dbReference>
<dbReference type="GO" id="GO:0017154">
    <property type="term" value="F:semaphorin receptor activity"/>
    <property type="evidence" value="ECO:0007669"/>
    <property type="project" value="InterPro"/>
</dbReference>
<dbReference type="GO" id="GO:0030334">
    <property type="term" value="P:regulation of cell migration"/>
    <property type="evidence" value="ECO:0007669"/>
    <property type="project" value="TreeGrafter"/>
</dbReference>
<dbReference type="GO" id="GO:0005886">
    <property type="term" value="C:plasma membrane"/>
    <property type="evidence" value="ECO:0007669"/>
    <property type="project" value="UniProtKB-SubCell"/>
</dbReference>
<dbReference type="FunFam" id="2.60.40.10:FF:000203">
    <property type="entry name" value="Plexin B2"/>
    <property type="match status" value="1"/>
</dbReference>
<accession>H3CGU4</accession>